<organism evidence="2">
    <name type="scientific">Tanacetum cinerariifolium</name>
    <name type="common">Dalmatian daisy</name>
    <name type="synonym">Chrysanthemum cinerariifolium</name>
    <dbReference type="NCBI Taxonomy" id="118510"/>
    <lineage>
        <taxon>Eukaryota</taxon>
        <taxon>Viridiplantae</taxon>
        <taxon>Streptophyta</taxon>
        <taxon>Embryophyta</taxon>
        <taxon>Tracheophyta</taxon>
        <taxon>Spermatophyta</taxon>
        <taxon>Magnoliopsida</taxon>
        <taxon>eudicotyledons</taxon>
        <taxon>Gunneridae</taxon>
        <taxon>Pentapetalae</taxon>
        <taxon>asterids</taxon>
        <taxon>campanulids</taxon>
        <taxon>Asterales</taxon>
        <taxon>Asteraceae</taxon>
        <taxon>Asteroideae</taxon>
        <taxon>Anthemideae</taxon>
        <taxon>Anthemidinae</taxon>
        <taxon>Tanacetum</taxon>
    </lineage>
</organism>
<sequence length="185" mass="20209">KSKDWKRSKGQELQIKLFKIGTSKKKTSDKENVSKQETDKSNRIEELDLTDKGSGETKVFDYTTAAEKDVNAAEPVFTAGDAVNAASVIPDVSASGPSTSTTGPSTSTAEDIFEDEMITMADTLMAIKRTRPRKTSVVIHDIKEEPRRATPPPTVQSKNKGKGKDCLKKNKHSLKESKGLLGKKL</sequence>
<evidence type="ECO:0000313" key="2">
    <source>
        <dbReference type="EMBL" id="GFD03792.1"/>
    </source>
</evidence>
<feature type="compositionally biased region" description="Basic and acidic residues" evidence="1">
    <location>
        <begin position="162"/>
        <end position="178"/>
    </location>
</feature>
<accession>A0A699T073</accession>
<feature type="non-terminal residue" evidence="2">
    <location>
        <position position="1"/>
    </location>
</feature>
<proteinExistence type="predicted"/>
<feature type="compositionally biased region" description="Basic and acidic residues" evidence="1">
    <location>
        <begin position="26"/>
        <end position="50"/>
    </location>
</feature>
<comment type="caution">
    <text evidence="2">The sequence shown here is derived from an EMBL/GenBank/DDBJ whole genome shotgun (WGS) entry which is preliminary data.</text>
</comment>
<gene>
    <name evidence="2" type="ORF">Tci_875761</name>
</gene>
<evidence type="ECO:0000256" key="1">
    <source>
        <dbReference type="SAM" id="MobiDB-lite"/>
    </source>
</evidence>
<dbReference type="EMBL" id="BKCJ011207299">
    <property type="protein sequence ID" value="GFD03792.1"/>
    <property type="molecule type" value="Genomic_DNA"/>
</dbReference>
<feature type="compositionally biased region" description="Low complexity" evidence="1">
    <location>
        <begin position="93"/>
        <end position="109"/>
    </location>
</feature>
<feature type="region of interest" description="Disordered" evidence="1">
    <location>
        <begin position="132"/>
        <end position="185"/>
    </location>
</feature>
<feature type="region of interest" description="Disordered" evidence="1">
    <location>
        <begin position="21"/>
        <end position="50"/>
    </location>
</feature>
<dbReference type="AlphaFoldDB" id="A0A699T073"/>
<reference evidence="2" key="1">
    <citation type="journal article" date="2019" name="Sci. Rep.">
        <title>Draft genome of Tanacetum cinerariifolium, the natural source of mosquito coil.</title>
        <authorList>
            <person name="Yamashiro T."/>
            <person name="Shiraishi A."/>
            <person name="Satake H."/>
            <person name="Nakayama K."/>
        </authorList>
    </citation>
    <scope>NUCLEOTIDE SEQUENCE</scope>
</reference>
<name>A0A699T073_TANCI</name>
<feature type="region of interest" description="Disordered" evidence="1">
    <location>
        <begin position="88"/>
        <end position="111"/>
    </location>
</feature>
<protein>
    <submittedName>
        <fullName evidence="2">Uncharacterized protein</fullName>
    </submittedName>
</protein>